<dbReference type="EMBL" id="JWZT01005339">
    <property type="protein sequence ID" value="KII61352.1"/>
    <property type="molecule type" value="Genomic_DNA"/>
</dbReference>
<dbReference type="AlphaFoldDB" id="A0A0C2IWV6"/>
<reference evidence="1 2" key="1">
    <citation type="journal article" date="2014" name="Genome Biol. Evol.">
        <title>The genome of the myxosporean Thelohanellus kitauei shows adaptations to nutrient acquisition within its fish host.</title>
        <authorList>
            <person name="Yang Y."/>
            <person name="Xiong J."/>
            <person name="Zhou Z."/>
            <person name="Huo F."/>
            <person name="Miao W."/>
            <person name="Ran C."/>
            <person name="Liu Y."/>
            <person name="Zhang J."/>
            <person name="Feng J."/>
            <person name="Wang M."/>
            <person name="Wang M."/>
            <person name="Wang L."/>
            <person name="Yao B."/>
        </authorList>
    </citation>
    <scope>NUCLEOTIDE SEQUENCE [LARGE SCALE GENOMIC DNA]</scope>
    <source>
        <strain evidence="1">Wuqing</strain>
    </source>
</reference>
<keyword evidence="2" id="KW-1185">Reference proteome</keyword>
<gene>
    <name evidence="1" type="ORF">RF11_12766</name>
</gene>
<organism evidence="1 2">
    <name type="scientific">Thelohanellus kitauei</name>
    <name type="common">Myxosporean</name>
    <dbReference type="NCBI Taxonomy" id="669202"/>
    <lineage>
        <taxon>Eukaryota</taxon>
        <taxon>Metazoa</taxon>
        <taxon>Cnidaria</taxon>
        <taxon>Myxozoa</taxon>
        <taxon>Myxosporea</taxon>
        <taxon>Bivalvulida</taxon>
        <taxon>Platysporina</taxon>
        <taxon>Myxobolidae</taxon>
        <taxon>Thelohanellus</taxon>
    </lineage>
</organism>
<protein>
    <submittedName>
        <fullName evidence="1">Uncharacterized protein</fullName>
    </submittedName>
</protein>
<comment type="caution">
    <text evidence="1">The sequence shown here is derived from an EMBL/GenBank/DDBJ whole genome shotgun (WGS) entry which is preliminary data.</text>
</comment>
<proteinExistence type="predicted"/>
<accession>A0A0C2IWV6</accession>
<dbReference type="OrthoDB" id="6782397at2759"/>
<name>A0A0C2IWV6_THEKT</name>
<evidence type="ECO:0000313" key="1">
    <source>
        <dbReference type="EMBL" id="KII61352.1"/>
    </source>
</evidence>
<dbReference type="Proteomes" id="UP000031668">
    <property type="component" value="Unassembled WGS sequence"/>
</dbReference>
<sequence length="118" mass="13988">MVNIFHPSLFKLVEYLQLNENYQKIICQQVQNGQFANSQYRTYRLINERLIKMFRNYGPANTMTFLRSMAVDYSNNLMLKMTLHCNYASAIFVINDFLCIDMEPFVTIFNASLMVSMW</sequence>
<evidence type="ECO:0000313" key="2">
    <source>
        <dbReference type="Proteomes" id="UP000031668"/>
    </source>
</evidence>